<evidence type="ECO:0008006" key="4">
    <source>
        <dbReference type="Google" id="ProtNLM"/>
    </source>
</evidence>
<keyword evidence="3" id="KW-1185">Reference proteome</keyword>
<feature type="transmembrane region" description="Helical" evidence="1">
    <location>
        <begin position="349"/>
        <end position="370"/>
    </location>
</feature>
<evidence type="ECO:0000313" key="2">
    <source>
        <dbReference type="EMBL" id="AFL67119.1"/>
    </source>
</evidence>
<keyword evidence="1" id="KW-0812">Transmembrane</keyword>
<feature type="transmembrane region" description="Helical" evidence="1">
    <location>
        <begin position="261"/>
        <end position="282"/>
    </location>
</feature>
<dbReference type="HOGENOM" id="CLU_728818_0_0_2"/>
<dbReference type="OrthoDB" id="387653at2157"/>
<dbReference type="AlphaFoldDB" id="I3XT45"/>
<gene>
    <name evidence="2" type="ORF">Desfe_1250</name>
</gene>
<evidence type="ECO:0000313" key="3">
    <source>
        <dbReference type="Proteomes" id="UP000006175"/>
    </source>
</evidence>
<sequence length="379" mass="41978">MFLTTLRAIFRSTSITVHAGLLLVLLMLETVSLLLVGYASSVLNLYEDVIYGGGGRGLAVSSYALSPFTSVIGEKDIIDLVGNTTGVNVKYVVFAIVYVDNMVIVVHGMDDESLNKLVGGVTLGDRCMFISRELSRELGIGEGDSLPLYSAFTHETIITRVCRIIEPGYPYTYELVTSIDLARILRGIGRGYYSIALLYFDNENSAKEIAGKLTGEEYKSIIERALIYLSRTNKTINPEIIMDVSGGYWARLGFYKDSLLLLAYVTTALVLLCTPLISDALYRHLYTTLNQLHGVGVSRRVITMALALLLLFYTALSMLLSLFLTIWISNILELRVFSYVVEAHVDVLAGIYVFMILYALLLTGVMGEVVRSWGKQSPY</sequence>
<dbReference type="EMBL" id="CP003321">
    <property type="protein sequence ID" value="AFL67119.1"/>
    <property type="molecule type" value="Genomic_DNA"/>
</dbReference>
<dbReference type="Proteomes" id="UP000006175">
    <property type="component" value="Chromosome"/>
</dbReference>
<organism evidence="2 3">
    <name type="scientific">Desulfurococcus amylolyticus DSM 16532</name>
    <dbReference type="NCBI Taxonomy" id="768672"/>
    <lineage>
        <taxon>Archaea</taxon>
        <taxon>Thermoproteota</taxon>
        <taxon>Thermoprotei</taxon>
        <taxon>Desulfurococcales</taxon>
        <taxon>Desulfurococcaceae</taxon>
        <taxon>Desulfurococcus</taxon>
    </lineage>
</organism>
<name>I3XT45_DESAM</name>
<dbReference type="RefSeq" id="WP_014768013.1">
    <property type="nucleotide sequence ID" value="NC_018001.1"/>
</dbReference>
<keyword evidence="1" id="KW-0472">Membrane</keyword>
<accession>I3XT45</accession>
<reference evidence="2 3" key="1">
    <citation type="journal article" date="2012" name="J. Bacteriol.">
        <title>Complete Genome Sequence of Desulfurococcus fermentans, a Hyperthermophilic Cellulolytic Crenarchaeon Isolated from a Freshwater Hot Spring in Kamchatka, Russia.</title>
        <authorList>
            <person name="Susanti D."/>
            <person name="Johnson E.F."/>
            <person name="Rodriguez J.R."/>
            <person name="Anderson I."/>
            <person name="Perevalova A.A."/>
            <person name="Kyrpides N."/>
            <person name="Lucas S."/>
            <person name="Han J."/>
            <person name="Lapidus A."/>
            <person name="Cheng J.F."/>
            <person name="Goodwin L."/>
            <person name="Pitluck S."/>
            <person name="Mavrommatis K."/>
            <person name="Peters L."/>
            <person name="Land M.L."/>
            <person name="Hauser L."/>
            <person name="Gopalan V."/>
            <person name="Chan P.P."/>
            <person name="Lowe T.M."/>
            <person name="Atomi H."/>
            <person name="Bonch-Osmolovskaya E.A."/>
            <person name="Woyke T."/>
            <person name="Mukhopadhyay B."/>
        </authorList>
    </citation>
    <scope>NUCLEOTIDE SEQUENCE [LARGE SCALE GENOMIC DNA]</scope>
    <source>
        <strain evidence="2 3">DSM 16532</strain>
    </source>
</reference>
<dbReference type="GeneID" id="13061646"/>
<dbReference type="eggNOG" id="arCOG11499">
    <property type="taxonomic scope" value="Archaea"/>
</dbReference>
<protein>
    <recommendedName>
        <fullName evidence="4">MacB-like periplasmic core domain-containing protein</fullName>
    </recommendedName>
</protein>
<feature type="transmembrane region" description="Helical" evidence="1">
    <location>
        <begin position="303"/>
        <end position="329"/>
    </location>
</feature>
<proteinExistence type="predicted"/>
<keyword evidence="1" id="KW-1133">Transmembrane helix</keyword>
<dbReference type="KEGG" id="dfd:Desfe_1250"/>
<feature type="transmembrane region" description="Helical" evidence="1">
    <location>
        <begin position="21"/>
        <end position="39"/>
    </location>
</feature>
<evidence type="ECO:0000256" key="1">
    <source>
        <dbReference type="SAM" id="Phobius"/>
    </source>
</evidence>